<gene>
    <name evidence="1" type="ORF">GCM10007424_17990</name>
</gene>
<name>A0ABQ1JY94_9FLAO</name>
<sequence length="154" mass="17709">MSVTFTACSGDDGVEDRYTGVPKGKIAPVADRHKLLTGYPEVENGSIDEGSQVWWVIEKSIVDYYCGEESEKIDNAQENFYYAFKNDGVIYYKEGVNGTEYSHFQWEWKDADKNAIMVSGEEFELRELNANSVVYASYQEAEDCYAIIWEQFRK</sequence>
<reference evidence="2" key="1">
    <citation type="journal article" date="2019" name="Int. J. Syst. Evol. Microbiol.">
        <title>The Global Catalogue of Microorganisms (GCM) 10K type strain sequencing project: providing services to taxonomists for standard genome sequencing and annotation.</title>
        <authorList>
            <consortium name="The Broad Institute Genomics Platform"/>
            <consortium name="The Broad Institute Genome Sequencing Center for Infectious Disease"/>
            <person name="Wu L."/>
            <person name="Ma J."/>
        </authorList>
    </citation>
    <scope>NUCLEOTIDE SEQUENCE [LARGE SCALE GENOMIC DNA]</scope>
    <source>
        <strain evidence="2">CGMCC 1.15461</strain>
    </source>
</reference>
<dbReference type="Proteomes" id="UP000615760">
    <property type="component" value="Unassembled WGS sequence"/>
</dbReference>
<evidence type="ECO:0008006" key="3">
    <source>
        <dbReference type="Google" id="ProtNLM"/>
    </source>
</evidence>
<evidence type="ECO:0000313" key="1">
    <source>
        <dbReference type="EMBL" id="GGB78289.1"/>
    </source>
</evidence>
<protein>
    <recommendedName>
        <fullName evidence="3">Lipocalin-like domain-containing protein</fullName>
    </recommendedName>
</protein>
<proteinExistence type="predicted"/>
<evidence type="ECO:0000313" key="2">
    <source>
        <dbReference type="Proteomes" id="UP000615760"/>
    </source>
</evidence>
<accession>A0ABQ1JY94</accession>
<keyword evidence="2" id="KW-1185">Reference proteome</keyword>
<dbReference type="EMBL" id="BMJE01000004">
    <property type="protein sequence ID" value="GGB78289.1"/>
    <property type="molecule type" value="Genomic_DNA"/>
</dbReference>
<organism evidence="1 2">
    <name type="scientific">Flavobacterium suaedae</name>
    <dbReference type="NCBI Taxonomy" id="1767027"/>
    <lineage>
        <taxon>Bacteria</taxon>
        <taxon>Pseudomonadati</taxon>
        <taxon>Bacteroidota</taxon>
        <taxon>Flavobacteriia</taxon>
        <taxon>Flavobacteriales</taxon>
        <taxon>Flavobacteriaceae</taxon>
        <taxon>Flavobacterium</taxon>
    </lineage>
</organism>
<comment type="caution">
    <text evidence="1">The sequence shown here is derived from an EMBL/GenBank/DDBJ whole genome shotgun (WGS) entry which is preliminary data.</text>
</comment>